<dbReference type="Proteomes" id="UP000242457">
    <property type="component" value="Unassembled WGS sequence"/>
</dbReference>
<feature type="repeat" description="WD" evidence="1">
    <location>
        <begin position="522"/>
        <end position="563"/>
    </location>
</feature>
<gene>
    <name evidence="3" type="ORF">APICC_00977</name>
</gene>
<organism evidence="3 4">
    <name type="scientific">Apis cerana cerana</name>
    <name type="common">Oriental honeybee</name>
    <dbReference type="NCBI Taxonomy" id="94128"/>
    <lineage>
        <taxon>Eukaryota</taxon>
        <taxon>Metazoa</taxon>
        <taxon>Ecdysozoa</taxon>
        <taxon>Arthropoda</taxon>
        <taxon>Hexapoda</taxon>
        <taxon>Insecta</taxon>
        <taxon>Pterygota</taxon>
        <taxon>Neoptera</taxon>
        <taxon>Endopterygota</taxon>
        <taxon>Hymenoptera</taxon>
        <taxon>Apocrita</taxon>
        <taxon>Aculeata</taxon>
        <taxon>Apoidea</taxon>
        <taxon>Anthophila</taxon>
        <taxon>Apidae</taxon>
        <taxon>Apis</taxon>
    </lineage>
</organism>
<feature type="compositionally biased region" description="Basic and acidic residues" evidence="2">
    <location>
        <begin position="8"/>
        <end position="26"/>
    </location>
</feature>
<keyword evidence="1" id="KW-0853">WD repeat</keyword>
<feature type="repeat" description="WD" evidence="1">
    <location>
        <begin position="393"/>
        <end position="427"/>
    </location>
</feature>
<evidence type="ECO:0000256" key="1">
    <source>
        <dbReference type="PROSITE-ProRule" id="PRU00221"/>
    </source>
</evidence>
<sequence>MTKLDINNQRRLDKVEETRREAKKDDIETEGYNENIDAFKMKKTKREYGGGGKEKTKGNSGKKIGKRDEEKNVELLKVQNDSPVADDNGNRSTISMKKPKEGGQLNIISSDHDDSDEEYAANSQPPRITSVPNTSRLDKSEISLATKQACGFIDNIDKRNLSVTSMIQKRALGPSFSTGERCRISSNFLPNKMHQVAKYSTKAFCGSYSKDGRFFLTASQGNFNFLYNSSNILADKFLRLYRTHDGDFVQFKTIPARDVGWSILDTAFSPDGNYIVYSSWSECLYLCPVYGDSSAQESLSLCPEDRRFCVFSLVFSSDGREILGGANDGYLYVYDRECHQRAFRIEGHDNDVNTVAFADNTSQILYSAGDDGLCKVWDRRTLNETDPHPVGVLAGHMDGITYIDPRGDGRYLITNSKDQTIKLWDVRAFSDHNGEQNTRKAVANQNWDYRWQRVPKRLHKARNMLEGDTSIMTYRGHSVLQTLIRCHFSPSSITGQRYIYTGCAAGRVIIYDVLTGRIVSSLVGHKGCVRDVSWHPFHQEIVSTSWDGAIVSWRYAGKTALDNSDSEEETDAESPPRTLRRSQRIAAQRAKHAAAC</sequence>
<dbReference type="FunFam" id="2.130.10.10:FF:000492">
    <property type="entry name" value="LEC14B homolog isoform X2"/>
    <property type="match status" value="1"/>
</dbReference>
<proteinExistence type="predicted"/>
<dbReference type="GO" id="GO:0080008">
    <property type="term" value="C:Cul4-RING E3 ubiquitin ligase complex"/>
    <property type="evidence" value="ECO:0007669"/>
    <property type="project" value="TreeGrafter"/>
</dbReference>
<feature type="compositionally biased region" description="Polar residues" evidence="2">
    <location>
        <begin position="121"/>
        <end position="135"/>
    </location>
</feature>
<feature type="compositionally biased region" description="Basic and acidic residues" evidence="2">
    <location>
        <begin position="46"/>
        <end position="57"/>
    </location>
</feature>
<dbReference type="PANTHER" id="PTHR19847">
    <property type="entry name" value="DDB1- AND CUL4-ASSOCIATED FACTOR 11"/>
    <property type="match status" value="1"/>
</dbReference>
<accession>A0A2A3E4K7</accession>
<feature type="repeat" description="WD" evidence="1">
    <location>
        <begin position="345"/>
        <end position="387"/>
    </location>
</feature>
<dbReference type="STRING" id="94128.A0A2A3E4K7"/>
<dbReference type="AlphaFoldDB" id="A0A2A3E4K7"/>
<protein>
    <submittedName>
        <fullName evidence="3">DDB1-and CUL4-associated factor</fullName>
    </submittedName>
</protein>
<dbReference type="InterPro" id="IPR015943">
    <property type="entry name" value="WD40/YVTN_repeat-like_dom_sf"/>
</dbReference>
<evidence type="ECO:0000313" key="3">
    <source>
        <dbReference type="EMBL" id="PBC26196.1"/>
    </source>
</evidence>
<evidence type="ECO:0000313" key="4">
    <source>
        <dbReference type="Proteomes" id="UP000242457"/>
    </source>
</evidence>
<name>A0A2A3E4K7_APICC</name>
<dbReference type="InterPro" id="IPR036322">
    <property type="entry name" value="WD40_repeat_dom_sf"/>
</dbReference>
<dbReference type="SMART" id="SM00320">
    <property type="entry name" value="WD40"/>
    <property type="match status" value="6"/>
</dbReference>
<dbReference type="InterPro" id="IPR051859">
    <property type="entry name" value="DCAF"/>
</dbReference>
<feature type="region of interest" description="Disordered" evidence="2">
    <location>
        <begin position="562"/>
        <end position="584"/>
    </location>
</feature>
<feature type="region of interest" description="Disordered" evidence="2">
    <location>
        <begin position="1"/>
        <end position="135"/>
    </location>
</feature>
<reference evidence="3 4" key="1">
    <citation type="submission" date="2014-07" db="EMBL/GenBank/DDBJ databases">
        <title>Genomic and transcriptomic analysis on Apis cerana provide comprehensive insights into honey bee biology.</title>
        <authorList>
            <person name="Diao Q."/>
            <person name="Sun L."/>
            <person name="Zheng H."/>
            <person name="Zheng H."/>
            <person name="Xu S."/>
            <person name="Wang S."/>
            <person name="Zeng Z."/>
            <person name="Hu F."/>
            <person name="Su S."/>
            <person name="Wu J."/>
        </authorList>
    </citation>
    <scope>NUCLEOTIDE SEQUENCE [LARGE SCALE GENOMIC DNA]</scope>
    <source>
        <tissue evidence="3">Pupae without intestine</tissue>
    </source>
</reference>
<dbReference type="PANTHER" id="PTHR19847:SF7">
    <property type="entry name" value="DDB1- AND CUL4-ASSOCIATED FACTOR 11"/>
    <property type="match status" value="1"/>
</dbReference>
<dbReference type="Pfam" id="PF00400">
    <property type="entry name" value="WD40"/>
    <property type="match status" value="4"/>
</dbReference>
<dbReference type="GO" id="GO:0043161">
    <property type="term" value="P:proteasome-mediated ubiquitin-dependent protein catabolic process"/>
    <property type="evidence" value="ECO:0007669"/>
    <property type="project" value="TreeGrafter"/>
</dbReference>
<dbReference type="EMBL" id="KZ288403">
    <property type="protein sequence ID" value="PBC26196.1"/>
    <property type="molecule type" value="Genomic_DNA"/>
</dbReference>
<dbReference type="InterPro" id="IPR001680">
    <property type="entry name" value="WD40_rpt"/>
</dbReference>
<keyword evidence="4" id="KW-1185">Reference proteome</keyword>
<dbReference type="PROSITE" id="PS50294">
    <property type="entry name" value="WD_REPEATS_REGION"/>
    <property type="match status" value="2"/>
</dbReference>
<dbReference type="OrthoDB" id="63070at2759"/>
<dbReference type="SUPFAM" id="SSF50978">
    <property type="entry name" value="WD40 repeat-like"/>
    <property type="match status" value="1"/>
</dbReference>
<dbReference type="Gene3D" id="2.130.10.10">
    <property type="entry name" value="YVTN repeat-like/Quinoprotein amine dehydrogenase"/>
    <property type="match status" value="2"/>
</dbReference>
<dbReference type="PROSITE" id="PS50082">
    <property type="entry name" value="WD_REPEATS_2"/>
    <property type="match status" value="3"/>
</dbReference>
<evidence type="ECO:0000256" key="2">
    <source>
        <dbReference type="SAM" id="MobiDB-lite"/>
    </source>
</evidence>